<dbReference type="Proteomes" id="UP000292686">
    <property type="component" value="Unassembled WGS sequence"/>
</dbReference>
<dbReference type="InterPro" id="IPR006311">
    <property type="entry name" value="TAT_signal"/>
</dbReference>
<proteinExistence type="inferred from homology"/>
<sequence>MVTSSSTRRRVLIGVAAAAVGLIAFTGCAAAQPAAETATSSSPVEGGTLIFADIETQSDFQVQKGFNYTQSNVFRNVFDRLTAFDPTSGELVPWIASEFSANGDNTQFTFVIRPDVTFSDGTPLDAEAVKANLDQLGLGKPDAQIVKNRDFVGYVSSEVVGGDTVVVTLDQPNADFLKATAAATSSLVSLSTLALDYAGQADISKVVGSGPFVFESQVPDQELVFTKRDDYAWAPANSTNQGAAYLDEIVFRAIPEVGLRVGAVASGQADVARGIQPTDEAVAASSGVELLVAEAPELTANWLAFRGNAPIVDDQNVRRALQIGFDRDALKATVLSDSYPLSGSVLNRSAPGFVDLSDDIAYDADEAAALLDEAGWVVGSDGIREKDGEKLAISVAASSRSVVIKPAFEFIESEWRKLGVALTNNAGDSTIFATALGEPTYPAVGSRQFYLGGLAPLFSAEGNTNTYFTDPELNELFAADRAATDPAERAEILGDEQRRLVLGTNLLIPLWDEVQVHAVAPGVHLVVDGGTAPVLQESWVSE</sequence>
<dbReference type="PIRSF" id="PIRSF002741">
    <property type="entry name" value="MppA"/>
    <property type="match status" value="1"/>
</dbReference>
<dbReference type="PANTHER" id="PTHR30290:SF10">
    <property type="entry name" value="PERIPLASMIC OLIGOPEPTIDE-BINDING PROTEIN-RELATED"/>
    <property type="match status" value="1"/>
</dbReference>
<protein>
    <submittedName>
        <fullName evidence="7">ABC transporter substrate-binding protein</fullName>
    </submittedName>
</protein>
<keyword evidence="3" id="KW-0813">Transport</keyword>
<dbReference type="InterPro" id="IPR030678">
    <property type="entry name" value="Peptide/Ni-bd"/>
</dbReference>
<dbReference type="GO" id="GO:0042597">
    <property type="term" value="C:periplasmic space"/>
    <property type="evidence" value="ECO:0007669"/>
    <property type="project" value="UniProtKB-ARBA"/>
</dbReference>
<gene>
    <name evidence="7" type="ORF">ESP50_00820</name>
</gene>
<accession>A0A4Q2MF61</accession>
<comment type="subcellular location">
    <subcellularLocation>
        <location evidence="1">Cell envelope</location>
    </subcellularLocation>
</comment>
<dbReference type="GO" id="GO:1904680">
    <property type="term" value="F:peptide transmembrane transporter activity"/>
    <property type="evidence" value="ECO:0007669"/>
    <property type="project" value="TreeGrafter"/>
</dbReference>
<dbReference type="SUPFAM" id="SSF53850">
    <property type="entry name" value="Periplasmic binding protein-like II"/>
    <property type="match status" value="1"/>
</dbReference>
<evidence type="ECO:0000256" key="4">
    <source>
        <dbReference type="ARBA" id="ARBA00022729"/>
    </source>
</evidence>
<organism evidence="7 8">
    <name type="scientific">Agromyces atrinae</name>
    <dbReference type="NCBI Taxonomy" id="592376"/>
    <lineage>
        <taxon>Bacteria</taxon>
        <taxon>Bacillati</taxon>
        <taxon>Actinomycetota</taxon>
        <taxon>Actinomycetes</taxon>
        <taxon>Micrococcales</taxon>
        <taxon>Microbacteriaceae</taxon>
        <taxon>Agromyces</taxon>
    </lineage>
</organism>
<reference evidence="7 8" key="1">
    <citation type="submission" date="2019-01" db="EMBL/GenBank/DDBJ databases">
        <title>Agromyces.</title>
        <authorList>
            <person name="Li J."/>
        </authorList>
    </citation>
    <scope>NUCLEOTIDE SEQUENCE [LARGE SCALE GENOMIC DNA]</scope>
    <source>
        <strain evidence="7 8">DSM 23870</strain>
    </source>
</reference>
<dbReference type="InterPro" id="IPR000914">
    <property type="entry name" value="SBP_5_dom"/>
</dbReference>
<evidence type="ECO:0000256" key="3">
    <source>
        <dbReference type="ARBA" id="ARBA00022448"/>
    </source>
</evidence>
<evidence type="ECO:0000259" key="6">
    <source>
        <dbReference type="Pfam" id="PF00496"/>
    </source>
</evidence>
<keyword evidence="4 5" id="KW-0732">Signal</keyword>
<dbReference type="GO" id="GO:0043190">
    <property type="term" value="C:ATP-binding cassette (ABC) transporter complex"/>
    <property type="evidence" value="ECO:0007669"/>
    <property type="project" value="InterPro"/>
</dbReference>
<evidence type="ECO:0000256" key="2">
    <source>
        <dbReference type="ARBA" id="ARBA00005695"/>
    </source>
</evidence>
<dbReference type="GO" id="GO:0030313">
    <property type="term" value="C:cell envelope"/>
    <property type="evidence" value="ECO:0007669"/>
    <property type="project" value="UniProtKB-SubCell"/>
</dbReference>
<evidence type="ECO:0000256" key="5">
    <source>
        <dbReference type="SAM" id="SignalP"/>
    </source>
</evidence>
<feature type="signal peptide" evidence="5">
    <location>
        <begin position="1"/>
        <end position="31"/>
    </location>
</feature>
<dbReference type="PANTHER" id="PTHR30290">
    <property type="entry name" value="PERIPLASMIC BINDING COMPONENT OF ABC TRANSPORTER"/>
    <property type="match status" value="1"/>
</dbReference>
<dbReference type="EMBL" id="SDPM01000001">
    <property type="protein sequence ID" value="RXZ87780.1"/>
    <property type="molecule type" value="Genomic_DNA"/>
</dbReference>
<dbReference type="PROSITE" id="PS51318">
    <property type="entry name" value="TAT"/>
    <property type="match status" value="1"/>
</dbReference>
<evidence type="ECO:0000313" key="8">
    <source>
        <dbReference type="Proteomes" id="UP000292686"/>
    </source>
</evidence>
<dbReference type="OrthoDB" id="5240629at2"/>
<dbReference type="GO" id="GO:0015833">
    <property type="term" value="P:peptide transport"/>
    <property type="evidence" value="ECO:0007669"/>
    <property type="project" value="TreeGrafter"/>
</dbReference>
<dbReference type="Gene3D" id="3.40.190.10">
    <property type="entry name" value="Periplasmic binding protein-like II"/>
    <property type="match status" value="1"/>
</dbReference>
<feature type="domain" description="Solute-binding protein family 5" evidence="6">
    <location>
        <begin position="90"/>
        <end position="430"/>
    </location>
</feature>
<dbReference type="AlphaFoldDB" id="A0A4Q2MF61"/>
<name>A0A4Q2MF61_9MICO</name>
<dbReference type="Pfam" id="PF00496">
    <property type="entry name" value="SBP_bac_5"/>
    <property type="match status" value="1"/>
</dbReference>
<evidence type="ECO:0000313" key="7">
    <source>
        <dbReference type="EMBL" id="RXZ87780.1"/>
    </source>
</evidence>
<feature type="chain" id="PRO_5020714243" evidence="5">
    <location>
        <begin position="32"/>
        <end position="542"/>
    </location>
</feature>
<dbReference type="InterPro" id="IPR039424">
    <property type="entry name" value="SBP_5"/>
</dbReference>
<keyword evidence="8" id="KW-1185">Reference proteome</keyword>
<dbReference type="Gene3D" id="3.10.105.10">
    <property type="entry name" value="Dipeptide-binding Protein, Domain 3"/>
    <property type="match status" value="1"/>
</dbReference>
<evidence type="ECO:0000256" key="1">
    <source>
        <dbReference type="ARBA" id="ARBA00004196"/>
    </source>
</evidence>
<comment type="caution">
    <text evidence="7">The sequence shown here is derived from an EMBL/GenBank/DDBJ whole genome shotgun (WGS) entry which is preliminary data.</text>
</comment>
<comment type="similarity">
    <text evidence="2">Belongs to the bacterial solute-binding protein 5 family.</text>
</comment>